<comment type="caution">
    <text evidence="2">The sequence shown here is derived from an EMBL/GenBank/DDBJ whole genome shotgun (WGS) entry which is preliminary data.</text>
</comment>
<dbReference type="PANTHER" id="PTHR32487:SF0">
    <property type="entry name" value="3-OXO-DELTA(4,5)-STEROID 5-BETA-REDUCTASE"/>
    <property type="match status" value="1"/>
</dbReference>
<sequence length="353" mass="39728">MQKKAVVVGALGVIGRYIVERLVAEGDWQVIGLSRRPEKNGPRYRHISVDLLDLDDVAVKLEGLRDVSHVFYAAFQAGTGNAAGYASVIAPNRDMLVNSVTAIAGASKKLQRVVLVTGTKYYGTHLGPLKTPMRETDPRHMPPDFYFDQIDWLTAFQRGKAWSWTELRPQTLCGFAPGTAMSIMPAIAVYATISKELGLPLRFPGKPGAYGTIYQVTDSSHFASAALWAATEKRAANQAYNITNGDYFRWRNVWPRIAQVFDMKVGELQTISLTQQMADKAEMWAAMTKKYRLKKFDFGQLVAWPFADYVFGSDWDVMSDVTKSRQHGFHEVVDSEAMFERLLTRFRKERIVP</sequence>
<evidence type="ECO:0000313" key="2">
    <source>
        <dbReference type="EMBL" id="MBU8872553.1"/>
    </source>
</evidence>
<evidence type="ECO:0000313" key="3">
    <source>
        <dbReference type="Proteomes" id="UP000727907"/>
    </source>
</evidence>
<dbReference type="Pfam" id="PF22917">
    <property type="entry name" value="PRISE"/>
    <property type="match status" value="1"/>
</dbReference>
<dbReference type="Proteomes" id="UP000727907">
    <property type="component" value="Unassembled WGS sequence"/>
</dbReference>
<dbReference type="RefSeq" id="WP_216956739.1">
    <property type="nucleotide sequence ID" value="NZ_JAHOPB010000001.1"/>
</dbReference>
<evidence type="ECO:0000259" key="1">
    <source>
        <dbReference type="Pfam" id="PF22917"/>
    </source>
</evidence>
<feature type="domain" description="PRISE-like Rossmann-fold" evidence="1">
    <location>
        <begin position="59"/>
        <end position="353"/>
    </location>
</feature>
<reference evidence="2 3" key="1">
    <citation type="submission" date="2021-06" db="EMBL/GenBank/DDBJ databases">
        <authorList>
            <person name="Lee D.H."/>
        </authorList>
    </citation>
    <scope>NUCLEOTIDE SEQUENCE [LARGE SCALE GENOMIC DNA]</scope>
    <source>
        <strain evidence="2 3">MMS21-HV4-11</strain>
    </source>
</reference>
<protein>
    <submittedName>
        <fullName evidence="2">SDR family oxidoreductase</fullName>
    </submittedName>
</protein>
<dbReference type="PANTHER" id="PTHR32487">
    <property type="entry name" value="3-OXO-DELTA(4,5)-STEROID 5-BETA-REDUCTASE"/>
    <property type="match status" value="1"/>
</dbReference>
<keyword evidence="3" id="KW-1185">Reference proteome</keyword>
<organism evidence="2 3">
    <name type="scientific">Reyranella humidisoli</name>
    <dbReference type="NCBI Taxonomy" id="2849149"/>
    <lineage>
        <taxon>Bacteria</taxon>
        <taxon>Pseudomonadati</taxon>
        <taxon>Pseudomonadota</taxon>
        <taxon>Alphaproteobacteria</taxon>
        <taxon>Hyphomicrobiales</taxon>
        <taxon>Reyranellaceae</taxon>
        <taxon>Reyranella</taxon>
    </lineage>
</organism>
<accession>A0ABS6IH02</accession>
<dbReference type="InterPro" id="IPR055222">
    <property type="entry name" value="PRISE-like_Rossmann-fold"/>
</dbReference>
<dbReference type="EMBL" id="JAHOPB010000001">
    <property type="protein sequence ID" value="MBU8872553.1"/>
    <property type="molecule type" value="Genomic_DNA"/>
</dbReference>
<dbReference type="CDD" id="cd08948">
    <property type="entry name" value="5beta-POR_like_SDR_a"/>
    <property type="match status" value="1"/>
</dbReference>
<proteinExistence type="predicted"/>
<gene>
    <name evidence="2" type="ORF">KQ910_02205</name>
</gene>
<name>A0ABS6IH02_9HYPH</name>